<evidence type="ECO:0008006" key="6">
    <source>
        <dbReference type="Google" id="ProtNLM"/>
    </source>
</evidence>
<keyword evidence="1" id="KW-0677">Repeat</keyword>
<dbReference type="OrthoDB" id="2329209at2"/>
<accession>A0A0R1MIW4</accession>
<dbReference type="InterPro" id="IPR011990">
    <property type="entry name" value="TPR-like_helical_dom_sf"/>
</dbReference>
<keyword evidence="5" id="KW-1185">Reference proteome</keyword>
<dbReference type="RefSeq" id="WP_057869007.1">
    <property type="nucleotide sequence ID" value="NZ_AZDX01000005.1"/>
</dbReference>
<organism evidence="4 5">
    <name type="scientific">Liquorilactobacillus hordei DSM 19519</name>
    <dbReference type="NCBI Taxonomy" id="1423759"/>
    <lineage>
        <taxon>Bacteria</taxon>
        <taxon>Bacillati</taxon>
        <taxon>Bacillota</taxon>
        <taxon>Bacilli</taxon>
        <taxon>Lactobacillales</taxon>
        <taxon>Lactobacillaceae</taxon>
        <taxon>Liquorilactobacillus</taxon>
    </lineage>
</organism>
<feature type="repeat" description="TPR" evidence="3">
    <location>
        <begin position="127"/>
        <end position="160"/>
    </location>
</feature>
<protein>
    <recommendedName>
        <fullName evidence="6">TPR repeat-containing protein</fullName>
    </recommendedName>
</protein>
<keyword evidence="2 3" id="KW-0802">TPR repeat</keyword>
<dbReference type="PATRIC" id="fig|1423759.3.peg.1701"/>
<evidence type="ECO:0000256" key="3">
    <source>
        <dbReference type="PROSITE-ProRule" id="PRU00339"/>
    </source>
</evidence>
<dbReference type="SMART" id="SM00028">
    <property type="entry name" value="TPR"/>
    <property type="match status" value="4"/>
</dbReference>
<evidence type="ECO:0000313" key="5">
    <source>
        <dbReference type="Proteomes" id="UP000051448"/>
    </source>
</evidence>
<proteinExistence type="predicted"/>
<dbReference type="InterPro" id="IPR019734">
    <property type="entry name" value="TPR_rpt"/>
</dbReference>
<reference evidence="4 5" key="1">
    <citation type="journal article" date="2015" name="Genome Announc.">
        <title>Expanding the biotechnology potential of lactobacilli through comparative genomics of 213 strains and associated genera.</title>
        <authorList>
            <person name="Sun Z."/>
            <person name="Harris H.M."/>
            <person name="McCann A."/>
            <person name="Guo C."/>
            <person name="Argimon S."/>
            <person name="Zhang W."/>
            <person name="Yang X."/>
            <person name="Jeffery I.B."/>
            <person name="Cooney J.C."/>
            <person name="Kagawa T.F."/>
            <person name="Liu W."/>
            <person name="Song Y."/>
            <person name="Salvetti E."/>
            <person name="Wrobel A."/>
            <person name="Rasinkangas P."/>
            <person name="Parkhill J."/>
            <person name="Rea M.C."/>
            <person name="O'Sullivan O."/>
            <person name="Ritari J."/>
            <person name="Douillard F.P."/>
            <person name="Paul Ross R."/>
            <person name="Yang R."/>
            <person name="Briner A.E."/>
            <person name="Felis G.E."/>
            <person name="de Vos W.M."/>
            <person name="Barrangou R."/>
            <person name="Klaenhammer T.R."/>
            <person name="Caufield P.W."/>
            <person name="Cui Y."/>
            <person name="Zhang H."/>
            <person name="O'Toole P.W."/>
        </authorList>
    </citation>
    <scope>NUCLEOTIDE SEQUENCE [LARGE SCALE GENOMIC DNA]</scope>
    <source>
        <strain evidence="4 5">DSM 19519</strain>
    </source>
</reference>
<evidence type="ECO:0000256" key="2">
    <source>
        <dbReference type="ARBA" id="ARBA00022803"/>
    </source>
</evidence>
<dbReference type="PANTHER" id="PTHR45586:SF1">
    <property type="entry name" value="LIPOPOLYSACCHARIDE ASSEMBLY PROTEIN B"/>
    <property type="match status" value="1"/>
</dbReference>
<gene>
    <name evidence="4" type="ORF">FC92_GL001627</name>
</gene>
<dbReference type="GeneID" id="98311323"/>
<dbReference type="PANTHER" id="PTHR45586">
    <property type="entry name" value="TPR REPEAT-CONTAINING PROTEIN PA4667"/>
    <property type="match status" value="1"/>
</dbReference>
<dbReference type="Pfam" id="PF13432">
    <property type="entry name" value="TPR_16"/>
    <property type="match status" value="2"/>
</dbReference>
<name>A0A0R1MIW4_9LACO</name>
<evidence type="ECO:0000256" key="1">
    <source>
        <dbReference type="ARBA" id="ARBA00022737"/>
    </source>
</evidence>
<dbReference type="Pfam" id="PF13181">
    <property type="entry name" value="TPR_8"/>
    <property type="match status" value="1"/>
</dbReference>
<dbReference type="PROSITE" id="PS50005">
    <property type="entry name" value="TPR"/>
    <property type="match status" value="1"/>
</dbReference>
<evidence type="ECO:0000313" key="4">
    <source>
        <dbReference type="EMBL" id="KRL07681.1"/>
    </source>
</evidence>
<dbReference type="EMBL" id="AZDX01000005">
    <property type="protein sequence ID" value="KRL07681.1"/>
    <property type="molecule type" value="Genomic_DNA"/>
</dbReference>
<comment type="caution">
    <text evidence="4">The sequence shown here is derived from an EMBL/GenBank/DDBJ whole genome shotgun (WGS) entry which is preliminary data.</text>
</comment>
<dbReference type="Gene3D" id="1.25.40.10">
    <property type="entry name" value="Tetratricopeptide repeat domain"/>
    <property type="match status" value="2"/>
</dbReference>
<dbReference type="SUPFAM" id="SSF48452">
    <property type="entry name" value="TPR-like"/>
    <property type="match status" value="1"/>
</dbReference>
<dbReference type="STRING" id="1423759.FC92_GL001627"/>
<dbReference type="InterPro" id="IPR051012">
    <property type="entry name" value="CellSynth/LPSAsmb/PSIAsmb"/>
</dbReference>
<sequence>MNRKQMNAEAQKLVQKAVEKIDDNPNEVRSYYELSVLLTELKDYEQAKQLLLKTSGLFSGKTELDLLNYGLGNVLYSAGDFQKAINYFRVVKGTKLNDNAILMIAQCEYALGDYKRSLAYALTTRNVGAKQLIASNFLALGDFQNARKYFDEVLANEPRNFDAIFQRGIIALILDGKEQADSYFEIAQKIDYKSFIKMKGQIIDIQKTIIAKQKK</sequence>
<dbReference type="AlphaFoldDB" id="A0A0R1MIW4"/>
<dbReference type="Proteomes" id="UP000051448">
    <property type="component" value="Unassembled WGS sequence"/>
</dbReference>